<evidence type="ECO:0000313" key="2">
    <source>
        <dbReference type="Proteomes" id="UP000799771"/>
    </source>
</evidence>
<dbReference type="PANTHER" id="PTHR11799:SF20">
    <property type="entry name" value="SMP-30_GLUCONOLACTONASE_LRE-LIKE REGION DOMAIN-CONTAINING PROTEIN"/>
    <property type="match status" value="1"/>
</dbReference>
<dbReference type="AlphaFoldDB" id="A0A6A6A6H5"/>
<protein>
    <submittedName>
        <fullName evidence="1">Serum paraoxonase/arylesteras-like protein</fullName>
    </submittedName>
</protein>
<dbReference type="InterPro" id="IPR011042">
    <property type="entry name" value="6-blade_b-propeller_TolB-like"/>
</dbReference>
<name>A0A6A6A6H5_9PLEO</name>
<evidence type="ECO:0000313" key="1">
    <source>
        <dbReference type="EMBL" id="KAF2127489.1"/>
    </source>
</evidence>
<dbReference type="InterPro" id="IPR051288">
    <property type="entry name" value="Serum_paraoxonase/arylesterase"/>
</dbReference>
<proteinExistence type="predicted"/>
<dbReference type="GeneID" id="54404445"/>
<dbReference type="RefSeq" id="XP_033521878.1">
    <property type="nucleotide sequence ID" value="XM_033664013.1"/>
</dbReference>
<sequence length="438" mass="47626">MPSISTTVYYALVVAWGASFYQLTLKDIFATTYGFGRVIQNIDEFPYSCRRIEHERLEGCEDLWLDNEARVLYAACAGTESRLAWTPANNNLNASGRRLRGSDLIALDIDKPGNDGLFGMRAIGTVGYVGALGDDALDLHGLDGEVVDEDTIHFYLVNHRPPVDANRKLLDAEEIGANSTIEVFELKRGYATMRHLRTVASPEIRTPNRVAAVGGGAFVLTNDQSVKVGQRRMFDGMIGGGNVAYCSASGVCHSAYEGNEEDGEASKVRAGSRRTSHALIESASKYLPKAKLKFPNGLTRGKDGLIYVPSSIDGKVRVFGVRDDKTLKLLDTISVGMPIDNISPDANGDIYVAGFPRLRDIFKSFPNPREIGAAVSILRIKKVDASSADRVRYTVEKVIEDEKAEVLSGVTVATHDAKTGRLFAGAVVSPYLVVCEPK</sequence>
<accession>A0A6A6A6H5</accession>
<reference evidence="1" key="1">
    <citation type="journal article" date="2020" name="Stud. Mycol.">
        <title>101 Dothideomycetes genomes: a test case for predicting lifestyles and emergence of pathogens.</title>
        <authorList>
            <person name="Haridas S."/>
            <person name="Albert R."/>
            <person name="Binder M."/>
            <person name="Bloem J."/>
            <person name="Labutti K."/>
            <person name="Salamov A."/>
            <person name="Andreopoulos B."/>
            <person name="Baker S."/>
            <person name="Barry K."/>
            <person name="Bills G."/>
            <person name="Bluhm B."/>
            <person name="Cannon C."/>
            <person name="Castanera R."/>
            <person name="Culley D."/>
            <person name="Daum C."/>
            <person name="Ezra D."/>
            <person name="Gonzalez J."/>
            <person name="Henrissat B."/>
            <person name="Kuo A."/>
            <person name="Liang C."/>
            <person name="Lipzen A."/>
            <person name="Lutzoni F."/>
            <person name="Magnuson J."/>
            <person name="Mondo S."/>
            <person name="Nolan M."/>
            <person name="Ohm R."/>
            <person name="Pangilinan J."/>
            <person name="Park H.-J."/>
            <person name="Ramirez L."/>
            <person name="Alfaro M."/>
            <person name="Sun H."/>
            <person name="Tritt A."/>
            <person name="Yoshinaga Y."/>
            <person name="Zwiers L.-H."/>
            <person name="Turgeon B."/>
            <person name="Goodwin S."/>
            <person name="Spatafora J."/>
            <person name="Crous P."/>
            <person name="Grigoriev I."/>
        </authorList>
    </citation>
    <scope>NUCLEOTIDE SEQUENCE</scope>
    <source>
        <strain evidence="1">CBS 119687</strain>
    </source>
</reference>
<dbReference type="OrthoDB" id="5307922at2759"/>
<dbReference type="PANTHER" id="PTHR11799">
    <property type="entry name" value="PARAOXONASE"/>
    <property type="match status" value="1"/>
</dbReference>
<dbReference type="Proteomes" id="UP000799771">
    <property type="component" value="Unassembled WGS sequence"/>
</dbReference>
<dbReference type="Gene3D" id="2.120.10.30">
    <property type="entry name" value="TolB, C-terminal domain"/>
    <property type="match status" value="1"/>
</dbReference>
<keyword evidence="2" id="KW-1185">Reference proteome</keyword>
<dbReference type="EMBL" id="ML977510">
    <property type="protein sequence ID" value="KAF2127489.1"/>
    <property type="molecule type" value="Genomic_DNA"/>
</dbReference>
<organism evidence="1 2">
    <name type="scientific">Dothidotthia symphoricarpi CBS 119687</name>
    <dbReference type="NCBI Taxonomy" id="1392245"/>
    <lineage>
        <taxon>Eukaryota</taxon>
        <taxon>Fungi</taxon>
        <taxon>Dikarya</taxon>
        <taxon>Ascomycota</taxon>
        <taxon>Pezizomycotina</taxon>
        <taxon>Dothideomycetes</taxon>
        <taxon>Pleosporomycetidae</taxon>
        <taxon>Pleosporales</taxon>
        <taxon>Dothidotthiaceae</taxon>
        <taxon>Dothidotthia</taxon>
    </lineage>
</organism>
<gene>
    <name evidence="1" type="ORF">P153DRAFT_295230</name>
</gene>
<dbReference type="SUPFAM" id="SSF63829">
    <property type="entry name" value="Calcium-dependent phosphotriesterase"/>
    <property type="match status" value="1"/>
</dbReference>